<feature type="compositionally biased region" description="Basic and acidic residues" evidence="9">
    <location>
        <begin position="36"/>
        <end position="49"/>
    </location>
</feature>
<keyword evidence="12" id="KW-1185">Reference proteome</keyword>
<comment type="similarity">
    <text evidence="1">Belongs to the CpsD/CapB family.</text>
</comment>
<comment type="catalytic activity">
    <reaction evidence="8">
        <text>L-tyrosyl-[protein] + ATP = O-phospho-L-tyrosyl-[protein] + ADP + H(+)</text>
        <dbReference type="Rhea" id="RHEA:10596"/>
        <dbReference type="Rhea" id="RHEA-COMP:10136"/>
        <dbReference type="Rhea" id="RHEA-COMP:20101"/>
        <dbReference type="ChEBI" id="CHEBI:15378"/>
        <dbReference type="ChEBI" id="CHEBI:30616"/>
        <dbReference type="ChEBI" id="CHEBI:46858"/>
        <dbReference type="ChEBI" id="CHEBI:61978"/>
        <dbReference type="ChEBI" id="CHEBI:456216"/>
        <dbReference type="EC" id="2.7.10.2"/>
    </reaction>
</comment>
<dbReference type="PANTHER" id="PTHR32309">
    <property type="entry name" value="TYROSINE-PROTEIN KINASE"/>
    <property type="match status" value="1"/>
</dbReference>
<sequence length="322" mass="35526">MDTIEKALRKEAEARGESPPTKSKATNQPQQSAKVITKDTLVRANKAVEKPTAPVEKSPPVNAQSRRVTSKSVEPESKNRLPAGSPITLNESVLRSRNIIVPNEERSLAKEQYRHIKRSILGKAFTQNNTAKGKFSNLVMVTSTEPKEGKTFTAINLAMSIALEPDRKILLVDADVVQPSFYSVLDIEPSLGIVDYLSRDDVPFESILHKTNVKNLSMVLSGSRHHLTNELLASDSMKRLMNELATRYHDRIVLLDTPPLCHTTEAAILASLVGQVIVVVEEGKTTQKHLKEALSLVGSHPDVSLLMNKCSSAKEGSYYGYY</sequence>
<organism evidence="11 12">
    <name type="scientific">Aestuariirhabdus litorea</name>
    <dbReference type="NCBI Taxonomy" id="2528527"/>
    <lineage>
        <taxon>Bacteria</taxon>
        <taxon>Pseudomonadati</taxon>
        <taxon>Pseudomonadota</taxon>
        <taxon>Gammaproteobacteria</taxon>
        <taxon>Oceanospirillales</taxon>
        <taxon>Aestuariirhabdaceae</taxon>
        <taxon>Aestuariirhabdus</taxon>
    </lineage>
</organism>
<evidence type="ECO:0000256" key="9">
    <source>
        <dbReference type="SAM" id="MobiDB-lite"/>
    </source>
</evidence>
<dbReference type="GO" id="GO:0004713">
    <property type="term" value="F:protein tyrosine kinase activity"/>
    <property type="evidence" value="ECO:0007669"/>
    <property type="project" value="TreeGrafter"/>
</dbReference>
<dbReference type="RefSeq" id="WP_125015015.1">
    <property type="nucleotide sequence ID" value="NZ_QWEZ01000001.1"/>
</dbReference>
<feature type="compositionally biased region" description="Polar residues" evidence="9">
    <location>
        <begin position="61"/>
        <end position="72"/>
    </location>
</feature>
<evidence type="ECO:0000256" key="4">
    <source>
        <dbReference type="ARBA" id="ARBA00022741"/>
    </source>
</evidence>
<feature type="domain" description="AAA" evidence="10">
    <location>
        <begin position="149"/>
        <end position="284"/>
    </location>
</feature>
<evidence type="ECO:0000256" key="5">
    <source>
        <dbReference type="ARBA" id="ARBA00022777"/>
    </source>
</evidence>
<feature type="region of interest" description="Disordered" evidence="9">
    <location>
        <begin position="1"/>
        <end position="86"/>
    </location>
</feature>
<feature type="compositionally biased region" description="Polar residues" evidence="9">
    <location>
        <begin position="20"/>
        <end position="34"/>
    </location>
</feature>
<dbReference type="InterPro" id="IPR050445">
    <property type="entry name" value="Bact_polysacc_biosynth/exp"/>
</dbReference>
<protein>
    <recommendedName>
        <fullName evidence="2">non-specific protein-tyrosine kinase</fullName>
        <ecNumber evidence="2">2.7.10.2</ecNumber>
    </recommendedName>
</protein>
<keyword evidence="6" id="KW-0067">ATP-binding</keyword>
<evidence type="ECO:0000313" key="11">
    <source>
        <dbReference type="EMBL" id="RRJ84584.1"/>
    </source>
</evidence>
<accession>A0A3P3VQ61</accession>
<dbReference type="Pfam" id="PF13614">
    <property type="entry name" value="AAA_31"/>
    <property type="match status" value="1"/>
</dbReference>
<comment type="caution">
    <text evidence="11">The sequence shown here is derived from an EMBL/GenBank/DDBJ whole genome shotgun (WGS) entry which is preliminary data.</text>
</comment>
<dbReference type="EC" id="2.7.10.2" evidence="2"/>
<keyword evidence="4" id="KW-0547">Nucleotide-binding</keyword>
<keyword evidence="3" id="KW-0808">Transferase</keyword>
<gene>
    <name evidence="11" type="ORF">D0544_05630</name>
</gene>
<keyword evidence="7" id="KW-0829">Tyrosine-protein kinase</keyword>
<evidence type="ECO:0000256" key="1">
    <source>
        <dbReference type="ARBA" id="ARBA00007316"/>
    </source>
</evidence>
<dbReference type="Gene3D" id="3.40.50.300">
    <property type="entry name" value="P-loop containing nucleotide triphosphate hydrolases"/>
    <property type="match status" value="1"/>
</dbReference>
<evidence type="ECO:0000256" key="6">
    <source>
        <dbReference type="ARBA" id="ARBA00022840"/>
    </source>
</evidence>
<evidence type="ECO:0000313" key="12">
    <source>
        <dbReference type="Proteomes" id="UP000280792"/>
    </source>
</evidence>
<reference evidence="11 12" key="2">
    <citation type="submission" date="2018-12" db="EMBL/GenBank/DDBJ databases">
        <title>Simiduia agarivorans gen. nov., sp. nov., a marine, agarolytic bacterium isolated from shallow coastal water from Keelung, Taiwan.</title>
        <authorList>
            <person name="Shieh W.Y."/>
        </authorList>
    </citation>
    <scope>NUCLEOTIDE SEQUENCE [LARGE SCALE GENOMIC DNA]</scope>
    <source>
        <strain evidence="11 12">GTF-13</strain>
    </source>
</reference>
<keyword evidence="5" id="KW-0418">Kinase</keyword>
<evidence type="ECO:0000259" key="10">
    <source>
        <dbReference type="Pfam" id="PF13614"/>
    </source>
</evidence>
<dbReference type="SUPFAM" id="SSF52540">
    <property type="entry name" value="P-loop containing nucleoside triphosphate hydrolases"/>
    <property type="match status" value="1"/>
</dbReference>
<dbReference type="GO" id="GO:0005886">
    <property type="term" value="C:plasma membrane"/>
    <property type="evidence" value="ECO:0007669"/>
    <property type="project" value="TreeGrafter"/>
</dbReference>
<dbReference type="InterPro" id="IPR025669">
    <property type="entry name" value="AAA_dom"/>
</dbReference>
<dbReference type="AlphaFoldDB" id="A0A3P3VQ61"/>
<dbReference type="NCBIfam" id="TIGR03018">
    <property type="entry name" value="pepcterm_TyrKin"/>
    <property type="match status" value="1"/>
</dbReference>
<feature type="compositionally biased region" description="Basic and acidic residues" evidence="9">
    <location>
        <begin position="1"/>
        <end position="16"/>
    </location>
</feature>
<dbReference type="Proteomes" id="UP000280792">
    <property type="component" value="Unassembled WGS sequence"/>
</dbReference>
<dbReference type="PANTHER" id="PTHR32309:SF13">
    <property type="entry name" value="FERRIC ENTEROBACTIN TRANSPORT PROTEIN FEPE"/>
    <property type="match status" value="1"/>
</dbReference>
<dbReference type="CDD" id="cd05387">
    <property type="entry name" value="BY-kinase"/>
    <property type="match status" value="1"/>
</dbReference>
<evidence type="ECO:0000256" key="7">
    <source>
        <dbReference type="ARBA" id="ARBA00023137"/>
    </source>
</evidence>
<name>A0A3P3VQ61_9GAMM</name>
<dbReference type="EMBL" id="QWEZ01000001">
    <property type="protein sequence ID" value="RRJ84584.1"/>
    <property type="molecule type" value="Genomic_DNA"/>
</dbReference>
<dbReference type="InterPro" id="IPR005702">
    <property type="entry name" value="Wzc-like_C"/>
</dbReference>
<evidence type="ECO:0000256" key="3">
    <source>
        <dbReference type="ARBA" id="ARBA00022679"/>
    </source>
</evidence>
<evidence type="ECO:0000256" key="2">
    <source>
        <dbReference type="ARBA" id="ARBA00011903"/>
    </source>
</evidence>
<reference evidence="11 12" key="1">
    <citation type="submission" date="2018-08" db="EMBL/GenBank/DDBJ databases">
        <authorList>
            <person name="Khan S.A."/>
        </authorList>
    </citation>
    <scope>NUCLEOTIDE SEQUENCE [LARGE SCALE GENOMIC DNA]</scope>
    <source>
        <strain evidence="11 12">GTF-13</strain>
    </source>
</reference>
<evidence type="ECO:0000256" key="8">
    <source>
        <dbReference type="ARBA" id="ARBA00051245"/>
    </source>
</evidence>
<proteinExistence type="inferred from homology"/>
<dbReference type="InterPro" id="IPR027417">
    <property type="entry name" value="P-loop_NTPase"/>
</dbReference>